<dbReference type="Pfam" id="PF00149">
    <property type="entry name" value="Metallophos"/>
    <property type="match status" value="1"/>
</dbReference>
<organism evidence="7 8">
    <name type="scientific">Thermocoleostomius sinensis A174</name>
    <dbReference type="NCBI Taxonomy" id="2016057"/>
    <lineage>
        <taxon>Bacteria</taxon>
        <taxon>Bacillati</taxon>
        <taxon>Cyanobacteriota</taxon>
        <taxon>Cyanophyceae</taxon>
        <taxon>Oculatellales</taxon>
        <taxon>Oculatellaceae</taxon>
        <taxon>Thermocoleostomius</taxon>
    </lineage>
</organism>
<dbReference type="SUPFAM" id="SSF56300">
    <property type="entry name" value="Metallo-dependent phosphatases"/>
    <property type="match status" value="1"/>
</dbReference>
<evidence type="ECO:0000256" key="1">
    <source>
        <dbReference type="ARBA" id="ARBA00010555"/>
    </source>
</evidence>
<gene>
    <name evidence="7" type="ORF">OXH18_20390</name>
</gene>
<dbReference type="CDD" id="cd00840">
    <property type="entry name" value="MPP_Mre11_N"/>
    <property type="match status" value="1"/>
</dbReference>
<keyword evidence="8" id="KW-1185">Reference proteome</keyword>
<keyword evidence="5 7" id="KW-0269">Exonuclease</keyword>
<keyword evidence="3" id="KW-0540">Nuclease</keyword>
<evidence type="ECO:0000256" key="4">
    <source>
        <dbReference type="ARBA" id="ARBA00022801"/>
    </source>
</evidence>
<dbReference type="EMBL" id="CP113797">
    <property type="protein sequence ID" value="WAL59508.1"/>
    <property type="molecule type" value="Genomic_DNA"/>
</dbReference>
<keyword evidence="4" id="KW-0378">Hydrolase</keyword>
<feature type="domain" description="Calcineurin-like phosphoesterase" evidence="6">
    <location>
        <begin position="3"/>
        <end position="217"/>
    </location>
</feature>
<dbReference type="KEGG" id="tsin:OXH18_20390"/>
<name>A0A9E9C7R6_9CYAN</name>
<evidence type="ECO:0000313" key="8">
    <source>
        <dbReference type="Proteomes" id="UP001163152"/>
    </source>
</evidence>
<dbReference type="PANTHER" id="PTHR30337:SF0">
    <property type="entry name" value="NUCLEASE SBCCD SUBUNIT D"/>
    <property type="match status" value="1"/>
</dbReference>
<dbReference type="InterPro" id="IPR050535">
    <property type="entry name" value="DNA_Repair-Maintenance_Comp"/>
</dbReference>
<dbReference type="GO" id="GO:0004527">
    <property type="term" value="F:exonuclease activity"/>
    <property type="evidence" value="ECO:0007669"/>
    <property type="project" value="UniProtKB-KW"/>
</dbReference>
<reference evidence="7" key="1">
    <citation type="submission" date="2022-12" db="EMBL/GenBank/DDBJ databases">
        <title>Polyphasic identification of a Novel Hot-Spring Cyanobacterium Ocullathermofonsia sinensis gen nov. sp. nov. and Genomic Insights on its Adaptations to the Thermal Habitat.</title>
        <authorList>
            <person name="Daroch M."/>
            <person name="Tang J."/>
            <person name="Jiang Y."/>
        </authorList>
    </citation>
    <scope>NUCLEOTIDE SEQUENCE</scope>
    <source>
        <strain evidence="7">PKUAC-SCTA174</strain>
    </source>
</reference>
<evidence type="ECO:0000256" key="3">
    <source>
        <dbReference type="ARBA" id="ARBA00022722"/>
    </source>
</evidence>
<evidence type="ECO:0000259" key="6">
    <source>
        <dbReference type="Pfam" id="PF00149"/>
    </source>
</evidence>
<dbReference type="Gene3D" id="3.60.21.10">
    <property type="match status" value="1"/>
</dbReference>
<proteinExistence type="inferred from homology"/>
<evidence type="ECO:0000256" key="5">
    <source>
        <dbReference type="ARBA" id="ARBA00022839"/>
    </source>
</evidence>
<sequence>MARFLHIADVHLGFDRYDNKQRTQDFFYAFRDVLSKYAIDEQVDFVIIAGDLFEHRNIQPATLNQAQGCLDMLREAGIPVLAIEGNHDNRPYGTKTSWLRYLADWGLLKLLEPGNVSEGEPLYSPWSEVDRRGGYIDLECGVRVLGSVWYGASAPRAIEQIAAAIPSLPPAAGPTILLFHHGVEGQIARYQGALRYSELLPLKQAGVDYLALGHIHKSYEVEGWIFNPGSTEANSIEEASFTRGAYLIEITESGIQADLKQNYYQRAIVRLMMTACGEESVEEIEQQAIERVQQAIQQGVINTQQQPIVELRIEGHVGFDRMELDVRQLQQQLHELSHALIFLLKFNAESNTFVSPVADDANRLQIEQDVFLDLLTANATYKKRAMPLAQGLIDLKEQQLNGRSDLELYEFVQTLLNTETEA</sequence>
<evidence type="ECO:0000256" key="2">
    <source>
        <dbReference type="ARBA" id="ARBA00013365"/>
    </source>
</evidence>
<dbReference type="Proteomes" id="UP001163152">
    <property type="component" value="Chromosome"/>
</dbReference>
<dbReference type="RefSeq" id="WP_268609303.1">
    <property type="nucleotide sequence ID" value="NZ_CP113797.1"/>
</dbReference>
<dbReference type="AlphaFoldDB" id="A0A9E9C7R6"/>
<comment type="similarity">
    <text evidence="1">Belongs to the SbcD family.</text>
</comment>
<protein>
    <recommendedName>
        <fullName evidence="2">Nuclease SbcCD subunit D</fullName>
    </recommendedName>
</protein>
<dbReference type="PANTHER" id="PTHR30337">
    <property type="entry name" value="COMPONENT OF ATP-DEPENDENT DSDNA EXONUCLEASE"/>
    <property type="match status" value="1"/>
</dbReference>
<dbReference type="InterPro" id="IPR029052">
    <property type="entry name" value="Metallo-depent_PP-like"/>
</dbReference>
<evidence type="ECO:0000313" key="7">
    <source>
        <dbReference type="EMBL" id="WAL59508.1"/>
    </source>
</evidence>
<dbReference type="InterPro" id="IPR004843">
    <property type="entry name" value="Calcineurin-like_PHP"/>
</dbReference>
<dbReference type="InterPro" id="IPR041796">
    <property type="entry name" value="Mre11_N"/>
</dbReference>
<accession>A0A9E9C7R6</accession>